<dbReference type="EMBL" id="CM042017">
    <property type="protein sequence ID" value="KAI3689129.1"/>
    <property type="molecule type" value="Genomic_DNA"/>
</dbReference>
<accession>A0ACB8YTR0</accession>
<keyword evidence="2" id="KW-1185">Reference proteome</keyword>
<reference evidence="1 2" key="2">
    <citation type="journal article" date="2022" name="Mol. Ecol. Resour.">
        <title>The genomes of chicory, endive, great burdock and yacon provide insights into Asteraceae paleo-polyploidization history and plant inulin production.</title>
        <authorList>
            <person name="Fan W."/>
            <person name="Wang S."/>
            <person name="Wang H."/>
            <person name="Wang A."/>
            <person name="Jiang F."/>
            <person name="Liu H."/>
            <person name="Zhao H."/>
            <person name="Xu D."/>
            <person name="Zhang Y."/>
        </authorList>
    </citation>
    <scope>NUCLEOTIDE SEQUENCE [LARGE SCALE GENOMIC DNA]</scope>
    <source>
        <strain evidence="2">cv. Punajuju</strain>
        <tissue evidence="1">Leaves</tissue>
    </source>
</reference>
<evidence type="ECO:0000313" key="2">
    <source>
        <dbReference type="Proteomes" id="UP001055811"/>
    </source>
</evidence>
<name>A0ACB8YTR0_CICIN</name>
<reference evidence="2" key="1">
    <citation type="journal article" date="2022" name="Mol. Ecol. Resour.">
        <title>The genomes of chicory, endive, great burdock and yacon provide insights into Asteraceae palaeo-polyploidization history and plant inulin production.</title>
        <authorList>
            <person name="Fan W."/>
            <person name="Wang S."/>
            <person name="Wang H."/>
            <person name="Wang A."/>
            <person name="Jiang F."/>
            <person name="Liu H."/>
            <person name="Zhao H."/>
            <person name="Xu D."/>
            <person name="Zhang Y."/>
        </authorList>
    </citation>
    <scope>NUCLEOTIDE SEQUENCE [LARGE SCALE GENOMIC DNA]</scope>
    <source>
        <strain evidence="2">cv. Punajuju</strain>
    </source>
</reference>
<dbReference type="Proteomes" id="UP001055811">
    <property type="component" value="Linkage Group LG09"/>
</dbReference>
<comment type="caution">
    <text evidence="1">The sequence shown here is derived from an EMBL/GenBank/DDBJ whole genome shotgun (WGS) entry which is preliminary data.</text>
</comment>
<protein>
    <submittedName>
        <fullName evidence="1">Uncharacterized protein</fullName>
    </submittedName>
</protein>
<gene>
    <name evidence="1" type="ORF">L2E82_47078</name>
</gene>
<organism evidence="1 2">
    <name type="scientific">Cichorium intybus</name>
    <name type="common">Chicory</name>
    <dbReference type="NCBI Taxonomy" id="13427"/>
    <lineage>
        <taxon>Eukaryota</taxon>
        <taxon>Viridiplantae</taxon>
        <taxon>Streptophyta</taxon>
        <taxon>Embryophyta</taxon>
        <taxon>Tracheophyta</taxon>
        <taxon>Spermatophyta</taxon>
        <taxon>Magnoliopsida</taxon>
        <taxon>eudicotyledons</taxon>
        <taxon>Gunneridae</taxon>
        <taxon>Pentapetalae</taxon>
        <taxon>asterids</taxon>
        <taxon>campanulids</taxon>
        <taxon>Asterales</taxon>
        <taxon>Asteraceae</taxon>
        <taxon>Cichorioideae</taxon>
        <taxon>Cichorieae</taxon>
        <taxon>Cichoriinae</taxon>
        <taxon>Cichorium</taxon>
    </lineage>
</organism>
<sequence>MFPSILSYHYLSAFTSRNPRLFEFLYSSLPRTRLSHLHRSFLHHLHTCNHPHSITNSQTTGIKRCNWEVNDENAAAVQLNIKQLNLAADTLENAITSSNSSVKTSSLRLSEKLLLSFLQNPFSSFLPSLIYTLCQRPIDASLALLNLFETDPSVARSEIAPQVFEEIFLINFLPVLEWYIEQRSWILSSLSSSSGYESDDENSIVTDSVVSCTTLLSKMNGNQASELKELERDYEQVLDENCRHFVGYFKEILGNKDDRVVVPPSVVLEVVHKGDQHVYNQDEKKSMGIRN</sequence>
<proteinExistence type="predicted"/>
<evidence type="ECO:0000313" key="1">
    <source>
        <dbReference type="EMBL" id="KAI3689129.1"/>
    </source>
</evidence>